<dbReference type="STRING" id="4795.A0A225V629"/>
<proteinExistence type="predicted"/>
<comment type="caution">
    <text evidence="1">The sequence shown here is derived from an EMBL/GenBank/DDBJ whole genome shotgun (WGS) entry which is preliminary data.</text>
</comment>
<gene>
    <name evidence="1" type="ORF">PHMEG_00028203</name>
</gene>
<dbReference type="EMBL" id="NBNE01007504">
    <property type="protein sequence ID" value="OWZ00574.1"/>
    <property type="molecule type" value="Genomic_DNA"/>
</dbReference>
<name>A0A225V629_9STRA</name>
<evidence type="ECO:0000313" key="1">
    <source>
        <dbReference type="EMBL" id="OWZ00574.1"/>
    </source>
</evidence>
<keyword evidence="2" id="KW-1185">Reference proteome</keyword>
<organism evidence="1 2">
    <name type="scientific">Phytophthora megakarya</name>
    <dbReference type="NCBI Taxonomy" id="4795"/>
    <lineage>
        <taxon>Eukaryota</taxon>
        <taxon>Sar</taxon>
        <taxon>Stramenopiles</taxon>
        <taxon>Oomycota</taxon>
        <taxon>Peronosporomycetes</taxon>
        <taxon>Peronosporales</taxon>
        <taxon>Peronosporaceae</taxon>
        <taxon>Phytophthora</taxon>
    </lineage>
</organism>
<protein>
    <recommendedName>
        <fullName evidence="3">DDE-1 domain-containing protein</fullName>
    </recommendedName>
</protein>
<evidence type="ECO:0008006" key="3">
    <source>
        <dbReference type="Google" id="ProtNLM"/>
    </source>
</evidence>
<accession>A0A225V629</accession>
<dbReference type="Proteomes" id="UP000198211">
    <property type="component" value="Unassembled WGS sequence"/>
</dbReference>
<reference evidence="2" key="1">
    <citation type="submission" date="2017-03" db="EMBL/GenBank/DDBJ databases">
        <title>Phytopthora megakarya and P. palmivora, two closely related causual agents of cacao black pod achieved similar genome size and gene model numbers by different mechanisms.</title>
        <authorList>
            <person name="Ali S."/>
            <person name="Shao J."/>
            <person name="Larry D.J."/>
            <person name="Kronmiller B."/>
            <person name="Shen D."/>
            <person name="Strem M.D."/>
            <person name="Melnick R.L."/>
            <person name="Guiltinan M.J."/>
            <person name="Tyler B.M."/>
            <person name="Meinhardt L.W."/>
            <person name="Bailey B.A."/>
        </authorList>
    </citation>
    <scope>NUCLEOTIDE SEQUENCE [LARGE SCALE GENOMIC DNA]</scope>
    <source>
        <strain evidence="2">zdho120</strain>
    </source>
</reference>
<evidence type="ECO:0000313" key="2">
    <source>
        <dbReference type="Proteomes" id="UP000198211"/>
    </source>
</evidence>
<sequence>MLTGVSLGKKATIMQSYHDVGMEKTVEKYFPALREAEQKSKSRQIYKWLKRKRRYNVLFKWAVHISRRFSASPCWKKRFLAKFTRSLRCKTRIGPITPADSAQVVQKFRLEVLNTIEEEGIVVVFNTDQTTMNYEYLPTRTYDTKGTRTVWVHNAGAQKKRMTVMLLSDMHGNRKTPFAVFKQPPSTVPATETYNHQNQNGLAMIGVVLLKIPLGYTASCQPADIAWMKPFKLVLRSLWVDHLQSQLRVHQERSSQTQYKLEASSRPTLMAWLTSAWEGLPAATLESGFRKLNIPTDNRVLPSRDPVLHDRDIDDLVDRLEALRWCEEVGTDFGL</sequence>
<dbReference type="AlphaFoldDB" id="A0A225V629"/>
<dbReference type="OrthoDB" id="122408at2759"/>